<protein>
    <submittedName>
        <fullName evidence="11">Sigma-54-dependent Fis family transcriptional regulator</fullName>
    </submittedName>
</protein>
<dbReference type="Pfam" id="PF02954">
    <property type="entry name" value="HTH_8"/>
    <property type="match status" value="1"/>
</dbReference>
<dbReference type="FunFam" id="3.40.50.2300:FF:000018">
    <property type="entry name" value="DNA-binding transcriptional regulator NtrC"/>
    <property type="match status" value="1"/>
</dbReference>
<evidence type="ECO:0000256" key="7">
    <source>
        <dbReference type="ARBA" id="ARBA00023163"/>
    </source>
</evidence>
<dbReference type="InterPro" id="IPR025943">
    <property type="entry name" value="Sigma_54_int_dom_ATP-bd_2"/>
</dbReference>
<dbReference type="Proteomes" id="UP000250025">
    <property type="component" value="Chromosome"/>
</dbReference>
<evidence type="ECO:0000256" key="5">
    <source>
        <dbReference type="ARBA" id="ARBA00023015"/>
    </source>
</evidence>
<reference evidence="11 12" key="1">
    <citation type="journal article" date="2017" name="Int. J. Syst. Evol. Microbiol.">
        <title>Kushneria konosiri sp. nov., isolated from the Korean salt-fermented seafood Daemi-jeot.</title>
        <authorList>
            <person name="Yun J.H."/>
            <person name="Park S.K."/>
            <person name="Lee J.Y."/>
            <person name="Jung M.J."/>
            <person name="Bae J.W."/>
        </authorList>
    </citation>
    <scope>NUCLEOTIDE SEQUENCE [LARGE SCALE GENOMIC DNA]</scope>
    <source>
        <strain evidence="11 12">X49</strain>
    </source>
</reference>
<keyword evidence="2" id="KW-0547">Nucleotide-binding</keyword>
<sequence length="449" mass="50287">MTDQILIVEDDAAILELLVEELEEAGHTVTGVDSAEQALTLSETTAFDVIISDIRLPGMDGMTLLDTLAQQPDHPAMIIITAFGSIEQAVDALQRGADDFLTKPLDLDQVRASVARLGRRRALKTRQQASETRDIFQLDDMTSCTPAMSTLFDQARRLATQQAAVLIQGESGTGKELMARALHRESARRAGPFVAVNCASIAPDVMESECFGHVRGAFTGAVAHRRGLFQQAHGGTLFLDEIGDMPLALQAKLLRVLQTHCVRPVGSEEEQQVDIRIVAATNRPLLELIEAGLFREDLFYRLETFSLTLPPLRERPDDIALLAEHFIERYRREQRRDIMILSPSALSLLWAYPFPGNVRELDNAILRAVTLARTDALEPDDFPERFRQTVTARESHDTQAQAWLSLEQMEQRYIRRVLDAVDGNKRRAAEILGIGRKTLYRRLEERESP</sequence>
<dbReference type="InterPro" id="IPR025662">
    <property type="entry name" value="Sigma_54_int_dom_ATP-bd_1"/>
</dbReference>
<dbReference type="Gene3D" id="1.10.10.60">
    <property type="entry name" value="Homeodomain-like"/>
    <property type="match status" value="1"/>
</dbReference>
<dbReference type="InterPro" id="IPR027417">
    <property type="entry name" value="P-loop_NTPase"/>
</dbReference>
<proteinExistence type="predicted"/>
<dbReference type="InterPro" id="IPR011006">
    <property type="entry name" value="CheY-like_superfamily"/>
</dbReference>
<dbReference type="PROSITE" id="PS00675">
    <property type="entry name" value="SIGMA54_INTERACT_1"/>
    <property type="match status" value="1"/>
</dbReference>
<evidence type="ECO:0000256" key="2">
    <source>
        <dbReference type="ARBA" id="ARBA00022741"/>
    </source>
</evidence>
<dbReference type="Pfam" id="PF00072">
    <property type="entry name" value="Response_reg"/>
    <property type="match status" value="1"/>
</dbReference>
<dbReference type="Gene3D" id="3.40.50.2300">
    <property type="match status" value="1"/>
</dbReference>
<keyword evidence="3" id="KW-0067">ATP-binding</keyword>
<dbReference type="SMART" id="SM00382">
    <property type="entry name" value="AAA"/>
    <property type="match status" value="1"/>
</dbReference>
<dbReference type="Pfam" id="PF25601">
    <property type="entry name" value="AAA_lid_14"/>
    <property type="match status" value="1"/>
</dbReference>
<dbReference type="InterPro" id="IPR002078">
    <property type="entry name" value="Sigma_54_int"/>
</dbReference>
<evidence type="ECO:0000313" key="11">
    <source>
        <dbReference type="EMBL" id="ARS51716.1"/>
    </source>
</evidence>
<dbReference type="InterPro" id="IPR001789">
    <property type="entry name" value="Sig_transdc_resp-reg_receiver"/>
</dbReference>
<dbReference type="Gene3D" id="1.10.8.60">
    <property type="match status" value="1"/>
</dbReference>
<dbReference type="PANTHER" id="PTHR32071:SF117">
    <property type="entry name" value="PTS-DEPENDENT DIHYDROXYACETONE KINASE OPERON REGULATORY PROTEIN-RELATED"/>
    <property type="match status" value="1"/>
</dbReference>
<dbReference type="InterPro" id="IPR058031">
    <property type="entry name" value="AAA_lid_NorR"/>
</dbReference>
<name>A0A2Z2H4M1_9GAMM</name>
<dbReference type="GO" id="GO:0000160">
    <property type="term" value="P:phosphorelay signal transduction system"/>
    <property type="evidence" value="ECO:0007669"/>
    <property type="project" value="UniProtKB-KW"/>
</dbReference>
<dbReference type="GO" id="GO:0005524">
    <property type="term" value="F:ATP binding"/>
    <property type="evidence" value="ECO:0007669"/>
    <property type="project" value="UniProtKB-KW"/>
</dbReference>
<organism evidence="11 12">
    <name type="scientific">Kushneria konosiri</name>
    <dbReference type="NCBI Taxonomy" id="698828"/>
    <lineage>
        <taxon>Bacteria</taxon>
        <taxon>Pseudomonadati</taxon>
        <taxon>Pseudomonadota</taxon>
        <taxon>Gammaproteobacteria</taxon>
        <taxon>Oceanospirillales</taxon>
        <taxon>Halomonadaceae</taxon>
        <taxon>Kushneria</taxon>
    </lineage>
</organism>
<dbReference type="InterPro" id="IPR025944">
    <property type="entry name" value="Sigma_54_int_dom_CS"/>
</dbReference>
<evidence type="ECO:0000259" key="9">
    <source>
        <dbReference type="PROSITE" id="PS50045"/>
    </source>
</evidence>
<keyword evidence="5" id="KW-0805">Transcription regulation</keyword>
<dbReference type="KEGG" id="kus:B9G99_01430"/>
<dbReference type="InterPro" id="IPR003593">
    <property type="entry name" value="AAA+_ATPase"/>
</dbReference>
<dbReference type="EMBL" id="CP021323">
    <property type="protein sequence ID" value="ARS51716.1"/>
    <property type="molecule type" value="Genomic_DNA"/>
</dbReference>
<keyword evidence="6" id="KW-0238">DNA-binding</keyword>
<dbReference type="SMART" id="SM00448">
    <property type="entry name" value="REC"/>
    <property type="match status" value="1"/>
</dbReference>
<dbReference type="GO" id="GO:0006355">
    <property type="term" value="P:regulation of DNA-templated transcription"/>
    <property type="evidence" value="ECO:0007669"/>
    <property type="project" value="InterPro"/>
</dbReference>
<accession>A0A2Z2H4M1</accession>
<dbReference type="RefSeq" id="WP_086620424.1">
    <property type="nucleotide sequence ID" value="NZ_CP021323.1"/>
</dbReference>
<keyword evidence="7" id="KW-0804">Transcription</keyword>
<dbReference type="Pfam" id="PF00158">
    <property type="entry name" value="Sigma54_activat"/>
    <property type="match status" value="1"/>
</dbReference>
<dbReference type="SUPFAM" id="SSF52172">
    <property type="entry name" value="CheY-like"/>
    <property type="match status" value="1"/>
</dbReference>
<evidence type="ECO:0000256" key="6">
    <source>
        <dbReference type="ARBA" id="ARBA00023125"/>
    </source>
</evidence>
<feature type="domain" description="Response regulatory" evidence="10">
    <location>
        <begin position="4"/>
        <end position="118"/>
    </location>
</feature>
<dbReference type="PROSITE" id="PS00676">
    <property type="entry name" value="SIGMA54_INTERACT_2"/>
    <property type="match status" value="1"/>
</dbReference>
<dbReference type="PRINTS" id="PR01590">
    <property type="entry name" value="HTHFIS"/>
</dbReference>
<evidence type="ECO:0000259" key="10">
    <source>
        <dbReference type="PROSITE" id="PS50110"/>
    </source>
</evidence>
<evidence type="ECO:0000256" key="1">
    <source>
        <dbReference type="ARBA" id="ARBA00022553"/>
    </source>
</evidence>
<keyword evidence="4" id="KW-0902">Two-component regulatory system</keyword>
<dbReference type="SUPFAM" id="SSF52540">
    <property type="entry name" value="P-loop containing nucleoside triphosphate hydrolases"/>
    <property type="match status" value="1"/>
</dbReference>
<dbReference type="InterPro" id="IPR009057">
    <property type="entry name" value="Homeodomain-like_sf"/>
</dbReference>
<gene>
    <name evidence="11" type="ORF">B9G99_01430</name>
</gene>
<dbReference type="PROSITE" id="PS50110">
    <property type="entry name" value="RESPONSE_REGULATORY"/>
    <property type="match status" value="1"/>
</dbReference>
<evidence type="ECO:0000256" key="3">
    <source>
        <dbReference type="ARBA" id="ARBA00022840"/>
    </source>
</evidence>
<dbReference type="FunFam" id="3.40.50.300:FF:000006">
    <property type="entry name" value="DNA-binding transcriptional regulator NtrC"/>
    <property type="match status" value="1"/>
</dbReference>
<keyword evidence="12" id="KW-1185">Reference proteome</keyword>
<dbReference type="SUPFAM" id="SSF46689">
    <property type="entry name" value="Homeodomain-like"/>
    <property type="match status" value="1"/>
</dbReference>
<dbReference type="PANTHER" id="PTHR32071">
    <property type="entry name" value="TRANSCRIPTIONAL REGULATORY PROTEIN"/>
    <property type="match status" value="1"/>
</dbReference>
<dbReference type="CDD" id="cd00009">
    <property type="entry name" value="AAA"/>
    <property type="match status" value="1"/>
</dbReference>
<dbReference type="OrthoDB" id="9804019at2"/>
<dbReference type="Gene3D" id="3.40.50.300">
    <property type="entry name" value="P-loop containing nucleotide triphosphate hydrolases"/>
    <property type="match status" value="1"/>
</dbReference>
<dbReference type="PROSITE" id="PS50045">
    <property type="entry name" value="SIGMA54_INTERACT_4"/>
    <property type="match status" value="1"/>
</dbReference>
<evidence type="ECO:0000256" key="4">
    <source>
        <dbReference type="ARBA" id="ARBA00023012"/>
    </source>
</evidence>
<dbReference type="AlphaFoldDB" id="A0A2Z2H4M1"/>
<dbReference type="PROSITE" id="PS00688">
    <property type="entry name" value="SIGMA54_INTERACT_3"/>
    <property type="match status" value="1"/>
</dbReference>
<evidence type="ECO:0000313" key="12">
    <source>
        <dbReference type="Proteomes" id="UP000250025"/>
    </source>
</evidence>
<evidence type="ECO:0000256" key="8">
    <source>
        <dbReference type="PROSITE-ProRule" id="PRU00169"/>
    </source>
</evidence>
<feature type="domain" description="Sigma-54 factor interaction" evidence="9">
    <location>
        <begin position="141"/>
        <end position="370"/>
    </location>
</feature>
<keyword evidence="1 8" id="KW-0597">Phosphoprotein</keyword>
<dbReference type="InterPro" id="IPR002197">
    <property type="entry name" value="HTH_Fis"/>
</dbReference>
<dbReference type="GO" id="GO:0043565">
    <property type="term" value="F:sequence-specific DNA binding"/>
    <property type="evidence" value="ECO:0007669"/>
    <property type="project" value="InterPro"/>
</dbReference>
<feature type="modified residue" description="4-aspartylphosphate" evidence="8">
    <location>
        <position position="53"/>
    </location>
</feature>